<evidence type="ECO:0000259" key="9">
    <source>
        <dbReference type="Pfam" id="PF22892"/>
    </source>
</evidence>
<evidence type="ECO:0000256" key="2">
    <source>
        <dbReference type="ARBA" id="ARBA00022884"/>
    </source>
</evidence>
<reference evidence="11 13" key="2">
    <citation type="journal article" date="2013" name="Nature">
        <title>Insights into bilaterian evolution from three spiralian genomes.</title>
        <authorList>
            <person name="Simakov O."/>
            <person name="Marletaz F."/>
            <person name="Cho S.J."/>
            <person name="Edsinger-Gonzales E."/>
            <person name="Havlak P."/>
            <person name="Hellsten U."/>
            <person name="Kuo D.H."/>
            <person name="Larsson T."/>
            <person name="Lv J."/>
            <person name="Arendt D."/>
            <person name="Savage R."/>
            <person name="Osoegawa K."/>
            <person name="de Jong P."/>
            <person name="Grimwood J."/>
            <person name="Chapman J.A."/>
            <person name="Shapiro H."/>
            <person name="Aerts A."/>
            <person name="Otillar R.P."/>
            <person name="Terry A.Y."/>
            <person name="Boore J.L."/>
            <person name="Grigoriev I.V."/>
            <person name="Lindberg D.R."/>
            <person name="Seaver E.C."/>
            <person name="Weisblat D.A."/>
            <person name="Putnam N.H."/>
            <person name="Rokhsar D.S."/>
        </authorList>
    </citation>
    <scope>NUCLEOTIDE SEQUENCE</scope>
</reference>
<evidence type="ECO:0000313" key="12">
    <source>
        <dbReference type="EnsemblMetazoa" id="HelroP104858"/>
    </source>
</evidence>
<dbReference type="Proteomes" id="UP000015101">
    <property type="component" value="Unassembled WGS sequence"/>
</dbReference>
<evidence type="ECO:0000256" key="1">
    <source>
        <dbReference type="ARBA" id="ARBA00004173"/>
    </source>
</evidence>
<evidence type="ECO:0000256" key="7">
    <source>
        <dbReference type="ARBA" id="ARBA00024034"/>
    </source>
</evidence>
<name>T1EDN9_HELRO</name>
<evidence type="ECO:0000259" key="10">
    <source>
        <dbReference type="Pfam" id="PF22935"/>
    </source>
</evidence>
<keyword evidence="5" id="KW-0496">Mitochondrion</keyword>
<feature type="domain" description="Large ribosomal subunit protein mL44 endonuclease" evidence="10">
    <location>
        <begin position="1"/>
        <end position="38"/>
    </location>
</feature>
<dbReference type="EMBL" id="AMQM01008966">
    <property type="status" value="NOT_ANNOTATED_CDS"/>
    <property type="molecule type" value="Genomic_DNA"/>
</dbReference>
<dbReference type="EMBL" id="KB095884">
    <property type="protein sequence ID" value="ESO10356.1"/>
    <property type="molecule type" value="Genomic_DNA"/>
</dbReference>
<feature type="domain" description="Large ribosomal subunit protein mL44 dsRNA binding" evidence="9">
    <location>
        <begin position="68"/>
        <end position="152"/>
    </location>
</feature>
<evidence type="ECO:0000256" key="4">
    <source>
        <dbReference type="ARBA" id="ARBA00022980"/>
    </source>
</evidence>
<reference evidence="13" key="1">
    <citation type="submission" date="2012-12" db="EMBL/GenBank/DDBJ databases">
        <authorList>
            <person name="Hellsten U."/>
            <person name="Grimwood J."/>
            <person name="Chapman J.A."/>
            <person name="Shapiro H."/>
            <person name="Aerts A."/>
            <person name="Otillar R.P."/>
            <person name="Terry A.Y."/>
            <person name="Boore J.L."/>
            <person name="Simakov O."/>
            <person name="Marletaz F."/>
            <person name="Cho S.-J."/>
            <person name="Edsinger-Gonzales E."/>
            <person name="Havlak P."/>
            <person name="Kuo D.-H."/>
            <person name="Larsson T."/>
            <person name="Lv J."/>
            <person name="Arendt D."/>
            <person name="Savage R."/>
            <person name="Osoegawa K."/>
            <person name="de Jong P."/>
            <person name="Lindberg D.R."/>
            <person name="Seaver E.C."/>
            <person name="Weisblat D.A."/>
            <person name="Putnam N.H."/>
            <person name="Grigoriev I.V."/>
            <person name="Rokhsar D.S."/>
        </authorList>
    </citation>
    <scope>NUCLEOTIDE SEQUENCE</scope>
</reference>
<dbReference type="PANTHER" id="PTHR11207:SF5">
    <property type="entry name" value="LARGE RIBOSOMAL SUBUNIT PROTEIN ML44"/>
    <property type="match status" value="1"/>
</dbReference>
<dbReference type="SUPFAM" id="SSF54768">
    <property type="entry name" value="dsRNA-binding domain-like"/>
    <property type="match status" value="1"/>
</dbReference>
<keyword evidence="2" id="KW-0694">RNA-binding</keyword>
<comment type="subcellular location">
    <subcellularLocation>
        <location evidence="1">Mitochondrion</location>
    </subcellularLocation>
</comment>
<dbReference type="Pfam" id="PF22935">
    <property type="entry name" value="RM44_endonuclase"/>
    <property type="match status" value="1"/>
</dbReference>
<proteinExistence type="inferred from homology"/>
<dbReference type="AlphaFoldDB" id="T1EDN9"/>
<evidence type="ECO:0000313" key="13">
    <source>
        <dbReference type="Proteomes" id="UP000015101"/>
    </source>
</evidence>
<dbReference type="GO" id="GO:0005762">
    <property type="term" value="C:mitochondrial large ribosomal subunit"/>
    <property type="evidence" value="ECO:0000318"/>
    <property type="project" value="GO_Central"/>
</dbReference>
<dbReference type="OrthoDB" id="444135at2759"/>
<accession>T1EDN9</accession>
<evidence type="ECO:0000256" key="8">
    <source>
        <dbReference type="ARBA" id="ARBA00035187"/>
    </source>
</evidence>
<dbReference type="SUPFAM" id="SSF69065">
    <property type="entry name" value="RNase III domain-like"/>
    <property type="match status" value="1"/>
</dbReference>
<dbReference type="CDD" id="cd19874">
    <property type="entry name" value="DSRM_MRPL44"/>
    <property type="match status" value="1"/>
</dbReference>
<dbReference type="EnsemblMetazoa" id="HelroT104858">
    <property type="protein sequence ID" value="HelroP104858"/>
    <property type="gene ID" value="HelroG104858"/>
</dbReference>
<dbReference type="GO" id="GO:0003725">
    <property type="term" value="F:double-stranded RNA binding"/>
    <property type="evidence" value="ECO:0007669"/>
    <property type="project" value="InterPro"/>
</dbReference>
<dbReference type="GeneID" id="20194691"/>
<dbReference type="GO" id="GO:0005634">
    <property type="term" value="C:nucleus"/>
    <property type="evidence" value="ECO:0000318"/>
    <property type="project" value="GO_Central"/>
</dbReference>
<evidence type="ECO:0000256" key="3">
    <source>
        <dbReference type="ARBA" id="ARBA00022946"/>
    </source>
</evidence>
<dbReference type="OMA" id="TIMANYR"/>
<dbReference type="GO" id="GO:0004525">
    <property type="term" value="F:ribonuclease III activity"/>
    <property type="evidence" value="ECO:0007669"/>
    <property type="project" value="InterPro"/>
</dbReference>
<dbReference type="InterPro" id="IPR036389">
    <property type="entry name" value="RNase_III_sf"/>
</dbReference>
<keyword evidence="3" id="KW-0809">Transit peptide</keyword>
<dbReference type="STRING" id="6412.T1EDN9"/>
<evidence type="ECO:0000256" key="6">
    <source>
        <dbReference type="ARBA" id="ARBA00023274"/>
    </source>
</evidence>
<evidence type="ECO:0000256" key="5">
    <source>
        <dbReference type="ARBA" id="ARBA00023128"/>
    </source>
</evidence>
<keyword evidence="13" id="KW-1185">Reference proteome</keyword>
<dbReference type="RefSeq" id="XP_009011563.1">
    <property type="nucleotide sequence ID" value="XM_009013315.1"/>
</dbReference>
<keyword evidence="6" id="KW-0687">Ribonucleoprotein</keyword>
<dbReference type="HOGENOM" id="CLU_058895_2_0_1"/>
<dbReference type="Gene3D" id="1.10.1520.10">
    <property type="entry name" value="Ribonuclease III domain"/>
    <property type="match status" value="1"/>
</dbReference>
<dbReference type="Gene3D" id="3.30.160.20">
    <property type="match status" value="1"/>
</dbReference>
<gene>
    <name evidence="12" type="primary">20194691</name>
    <name evidence="11" type="ORF">HELRODRAFT_104858</name>
</gene>
<keyword evidence="4" id="KW-0689">Ribosomal protein</keyword>
<dbReference type="Pfam" id="PF22892">
    <property type="entry name" value="DSRM_MRPL44"/>
    <property type="match status" value="1"/>
</dbReference>
<dbReference type="InterPro" id="IPR055189">
    <property type="entry name" value="RM44_endonuclase"/>
</dbReference>
<protein>
    <recommendedName>
        <fullName evidence="8">Large ribosomal subunit protein mL44</fullName>
    </recommendedName>
</protein>
<dbReference type="EMBL" id="AMQM01008967">
    <property type="status" value="NOT_ANNOTATED_CDS"/>
    <property type="molecule type" value="Genomic_DNA"/>
</dbReference>
<dbReference type="InParanoid" id="T1EDN9"/>
<dbReference type="CTD" id="20194691"/>
<organism evidence="12 13">
    <name type="scientific">Helobdella robusta</name>
    <name type="common">Californian leech</name>
    <dbReference type="NCBI Taxonomy" id="6412"/>
    <lineage>
        <taxon>Eukaryota</taxon>
        <taxon>Metazoa</taxon>
        <taxon>Spiralia</taxon>
        <taxon>Lophotrochozoa</taxon>
        <taxon>Annelida</taxon>
        <taxon>Clitellata</taxon>
        <taxon>Hirudinea</taxon>
        <taxon>Rhynchobdellida</taxon>
        <taxon>Glossiphoniidae</taxon>
        <taxon>Helobdella</taxon>
    </lineage>
</organism>
<evidence type="ECO:0000313" key="11">
    <source>
        <dbReference type="EMBL" id="ESO10356.1"/>
    </source>
</evidence>
<dbReference type="PANTHER" id="PTHR11207">
    <property type="entry name" value="RIBONUCLEASE III"/>
    <property type="match status" value="1"/>
</dbReference>
<dbReference type="eggNOG" id="KOG3769">
    <property type="taxonomic scope" value="Eukaryota"/>
</dbReference>
<comment type="similarity">
    <text evidence="7">Belongs to the ribonuclease III family. Mitochondrion-specific ribosomal protein mL44 subfamily.</text>
</comment>
<reference evidence="12" key="3">
    <citation type="submission" date="2015-06" db="UniProtKB">
        <authorList>
            <consortium name="EnsemblMetazoa"/>
        </authorList>
    </citation>
    <scope>IDENTIFICATION</scope>
</reference>
<dbReference type="InterPro" id="IPR044444">
    <property type="entry name" value="Ribosomal_mL44_DSRM_metazoa"/>
</dbReference>
<sequence>MLSHIASNLGVKDLILSDDYPPPNLTLCKTFKAVVGALYLDQGYDRCSKFVRDFIAVQLVGKRVDDVWVVTNPMGLLVKELQKLGLKEPESRLIWSSGSNTVLSNYVVGIYSDKKLLGKAPGETLTTAEEMAARDALRNLYQIQDKRTPLKF</sequence>
<dbReference type="GO" id="GO:0006396">
    <property type="term" value="P:RNA processing"/>
    <property type="evidence" value="ECO:0007669"/>
    <property type="project" value="InterPro"/>
</dbReference>
<dbReference type="FunFam" id="3.30.160.20:FF:000037">
    <property type="entry name" value="39S ribosomal protein L44, mitochondrial"/>
    <property type="match status" value="1"/>
</dbReference>
<dbReference type="GO" id="GO:0070125">
    <property type="term" value="P:mitochondrial translational elongation"/>
    <property type="evidence" value="ECO:0000318"/>
    <property type="project" value="GO_Central"/>
</dbReference>
<dbReference type="KEGG" id="hro:HELRODRAFT_104858"/>